<accession>A0A917PKL3</accession>
<proteinExistence type="predicted"/>
<reference evidence="1" key="2">
    <citation type="submission" date="2020-09" db="EMBL/GenBank/DDBJ databases">
        <authorList>
            <person name="Sun Q."/>
            <person name="Zhou Y."/>
        </authorList>
    </citation>
    <scope>NUCLEOTIDE SEQUENCE</scope>
    <source>
        <strain evidence="1">CGMCC 1.8984</strain>
    </source>
</reference>
<protein>
    <submittedName>
        <fullName evidence="1">Uncharacterized protein</fullName>
    </submittedName>
</protein>
<gene>
    <name evidence="1" type="ORF">GCM10011372_21630</name>
</gene>
<organism evidence="1 2">
    <name type="scientific">Agromyces bauzanensis</name>
    <dbReference type="NCBI Taxonomy" id="1308924"/>
    <lineage>
        <taxon>Bacteria</taxon>
        <taxon>Bacillati</taxon>
        <taxon>Actinomycetota</taxon>
        <taxon>Actinomycetes</taxon>
        <taxon>Micrococcales</taxon>
        <taxon>Microbacteriaceae</taxon>
        <taxon>Agromyces</taxon>
    </lineage>
</organism>
<dbReference type="Proteomes" id="UP000636956">
    <property type="component" value="Unassembled WGS sequence"/>
</dbReference>
<keyword evidence="2" id="KW-1185">Reference proteome</keyword>
<reference evidence="1" key="1">
    <citation type="journal article" date="2014" name="Int. J. Syst. Evol. Microbiol.">
        <title>Complete genome sequence of Corynebacterium casei LMG S-19264T (=DSM 44701T), isolated from a smear-ripened cheese.</title>
        <authorList>
            <consortium name="US DOE Joint Genome Institute (JGI-PGF)"/>
            <person name="Walter F."/>
            <person name="Albersmeier A."/>
            <person name="Kalinowski J."/>
            <person name="Ruckert C."/>
        </authorList>
    </citation>
    <scope>NUCLEOTIDE SEQUENCE</scope>
    <source>
        <strain evidence="1">CGMCC 1.8984</strain>
    </source>
</reference>
<comment type="caution">
    <text evidence="1">The sequence shown here is derived from an EMBL/GenBank/DDBJ whole genome shotgun (WGS) entry which is preliminary data.</text>
</comment>
<evidence type="ECO:0000313" key="2">
    <source>
        <dbReference type="Proteomes" id="UP000636956"/>
    </source>
</evidence>
<sequence length="94" mass="9861">MIRREIDDRISDLFVSGALGDGEGVRVDAAGGEFVVASVPNATVSLEQAAEASRNAVPKYRCGSEPRGAWRFSAARVRVVGLQRSGEAVAARSG</sequence>
<name>A0A917PKL3_9MICO</name>
<dbReference type="AlphaFoldDB" id="A0A917PKL3"/>
<dbReference type="EMBL" id="BMMD01000011">
    <property type="protein sequence ID" value="GGJ83013.1"/>
    <property type="molecule type" value="Genomic_DNA"/>
</dbReference>
<evidence type="ECO:0000313" key="1">
    <source>
        <dbReference type="EMBL" id="GGJ83013.1"/>
    </source>
</evidence>